<protein>
    <submittedName>
        <fullName evidence="1">Flippase</fullName>
    </submittedName>
</protein>
<keyword evidence="2" id="KW-1185">Reference proteome</keyword>
<organism evidence="1 2">
    <name type="scientific">Aristaeella hokkaidonensis</name>
    <dbReference type="NCBI Taxonomy" id="3046382"/>
    <lineage>
        <taxon>Bacteria</taxon>
        <taxon>Bacillati</taxon>
        <taxon>Bacillota</taxon>
        <taxon>Clostridia</taxon>
        <taxon>Eubacteriales</taxon>
        <taxon>Aristaeellaceae</taxon>
        <taxon>Aristaeella</taxon>
    </lineage>
</organism>
<proteinExistence type="predicted"/>
<accession>A0AC61N7G9</accession>
<sequence>MSSTKKNAAYNVAYRIFSLLLPLVTAPYLSRTVGTEGVGLYTGAWTTSEIFCLIAMLGLADYGVRTIAQVREDRKELDKTFSGIWQMQLIVASITLLFWLGYVFLVAGKEKTIALHLTMMSVSCLCSFDWCLMGLDQFKPIALRNTFVKVVAAVCVFIFVKSIDDLWIYGFAWSLSTLLGNLSCVTSLKGRVSYHRVSLKETLKHLRPCAVLFISVAAVTIYRKMDKEMVFYIAGDNQTGLYEHAEKIVYCLSGFISAIGTVMLTKVTNLQKKGETEKIARNMDKSMNLVIAMVTSMAFGLAAVADRFAPLFYGEESAYSGTLMIPLGFTLIMIGFANVIRTQVVLPQKRDHILVRSVCTGAVVNLIVNSCLIPFMGSMGAVIGTLAAEMTVPVVQFIFLRKEVPYKRFIGYVGIYAVMGGIMLICVRLIGSVFPTESWLNLGIMTVAGVIVYGVMCLAWWKASGKGIPLRRG</sequence>
<reference evidence="1" key="1">
    <citation type="submission" date="2021-01" db="EMBL/GenBank/DDBJ databases">
        <title>Complete genome sequence of Clostridiales bacterium R-7.</title>
        <authorList>
            <person name="Mahoney-Kurpe S.C."/>
            <person name="Palevich N."/>
            <person name="Koike S."/>
            <person name="Moon C.D."/>
            <person name="Attwood G.T."/>
        </authorList>
    </citation>
    <scope>NUCLEOTIDE SEQUENCE</scope>
    <source>
        <strain evidence="1">R-7</strain>
    </source>
</reference>
<dbReference type="Proteomes" id="UP000682782">
    <property type="component" value="Chromosome"/>
</dbReference>
<evidence type="ECO:0000313" key="1">
    <source>
        <dbReference type="EMBL" id="QUC67429.1"/>
    </source>
</evidence>
<gene>
    <name evidence="1" type="ORF">JYE49_01625</name>
</gene>
<evidence type="ECO:0000313" key="2">
    <source>
        <dbReference type="Proteomes" id="UP000682782"/>
    </source>
</evidence>
<dbReference type="EMBL" id="CP068393">
    <property type="protein sequence ID" value="QUC67429.1"/>
    <property type="molecule type" value="Genomic_DNA"/>
</dbReference>
<name>A0AC61N7G9_9FIRM</name>